<proteinExistence type="predicted"/>
<evidence type="ECO:0000313" key="1">
    <source>
        <dbReference type="EMBL" id="KAK6744154.1"/>
    </source>
</evidence>
<reference evidence="1 2" key="1">
    <citation type="submission" date="2023-08" db="EMBL/GenBank/DDBJ databases">
        <title>A Necator americanus chromosomal reference genome.</title>
        <authorList>
            <person name="Ilik V."/>
            <person name="Petrzelkova K.J."/>
            <person name="Pardy F."/>
            <person name="Fuh T."/>
            <person name="Niatou-Singa F.S."/>
            <person name="Gouil Q."/>
            <person name="Baker L."/>
            <person name="Ritchie M.E."/>
            <person name="Jex A.R."/>
            <person name="Gazzola D."/>
            <person name="Li H."/>
            <person name="Toshio Fujiwara R."/>
            <person name="Zhan B."/>
            <person name="Aroian R.V."/>
            <person name="Pafco B."/>
            <person name="Schwarz E.M."/>
        </authorList>
    </citation>
    <scope>NUCLEOTIDE SEQUENCE [LARGE SCALE GENOMIC DNA]</scope>
    <source>
        <strain evidence="1 2">Aroian</strain>
        <tissue evidence="1">Whole animal</tissue>
    </source>
</reference>
<sequence>MFTGQWTKSNSLEMAIGPKIWETWNQLSYQVFDAMIREEQWLAEGENGPSMSNTWLCVPQLISNLACLTGAASSLNGHSVWMLDFYLLLLGEVLQAIFSTSLLTNRTERLPPEERLGNFTSGPEPSETLRRELLNEAPGVESHVNMIRVIMNIIGEELRQWENALHSISKPGIFAVARRMIVHPKFTKSYAYNTFVTLNNLGVEVKIFDGSNEIIQWIQKSLKAGSVNTCPFELWRSGETVLKKEAPREAVGRDLLMSKSNQRCPIFAWASHFQITFKSGIFESEAVFTMSGSQENKGEEMYLRFHSEKPKMKFCSIGRTGILEVPTNSSNIFLYFVTDVERALTGPQLLDMIREVQKAVPETHTAYIPIWWSQEKVSNVAKGIKNALDAEPLFSHGGFGDLAMEDVEASSEYSRKLTSNIQHFDMVTVFHQPDTSNIKRIVLQLPPFNVAHITCPFTLVVYDNKKKMPVYFGRIVTPKVVNMKAANTGEIIGNQHKPGPKKWCRLI</sequence>
<dbReference type="EMBL" id="JAVFWL010000003">
    <property type="protein sequence ID" value="KAK6744154.1"/>
    <property type="molecule type" value="Genomic_DNA"/>
</dbReference>
<dbReference type="Proteomes" id="UP001303046">
    <property type="component" value="Unassembled WGS sequence"/>
</dbReference>
<keyword evidence="2" id="KW-1185">Reference proteome</keyword>
<protein>
    <submittedName>
        <fullName evidence="1">Uncharacterized protein</fullName>
    </submittedName>
</protein>
<name>A0ABR1D0R8_NECAM</name>
<comment type="caution">
    <text evidence="1">The sequence shown here is derived from an EMBL/GenBank/DDBJ whole genome shotgun (WGS) entry which is preliminary data.</text>
</comment>
<evidence type="ECO:0000313" key="2">
    <source>
        <dbReference type="Proteomes" id="UP001303046"/>
    </source>
</evidence>
<accession>A0ABR1D0R8</accession>
<organism evidence="1 2">
    <name type="scientific">Necator americanus</name>
    <name type="common">Human hookworm</name>
    <dbReference type="NCBI Taxonomy" id="51031"/>
    <lineage>
        <taxon>Eukaryota</taxon>
        <taxon>Metazoa</taxon>
        <taxon>Ecdysozoa</taxon>
        <taxon>Nematoda</taxon>
        <taxon>Chromadorea</taxon>
        <taxon>Rhabditida</taxon>
        <taxon>Rhabditina</taxon>
        <taxon>Rhabditomorpha</taxon>
        <taxon>Strongyloidea</taxon>
        <taxon>Ancylostomatidae</taxon>
        <taxon>Bunostominae</taxon>
        <taxon>Necator</taxon>
    </lineage>
</organism>
<gene>
    <name evidence="1" type="primary">Necator_chrIII.g11847</name>
    <name evidence="1" type="ORF">RB195_011081</name>
</gene>